<dbReference type="InterPro" id="IPR051156">
    <property type="entry name" value="Mito/Outer_Membr_Metalloprot"/>
</dbReference>
<evidence type="ECO:0000313" key="8">
    <source>
        <dbReference type="EMBL" id="AFM03870.1"/>
    </source>
</evidence>
<proteinExistence type="inferred from homology"/>
<dbReference type="EMBL" id="CP003345">
    <property type="protein sequence ID" value="AFM03870.1"/>
    <property type="molecule type" value="Genomic_DNA"/>
</dbReference>
<protein>
    <submittedName>
        <fullName evidence="8">Peptidase family M48</fullName>
    </submittedName>
</protein>
<keyword evidence="3 6" id="KW-0378">Hydrolase</keyword>
<dbReference type="PROSITE" id="PS51257">
    <property type="entry name" value="PROKAR_LIPOPROTEIN"/>
    <property type="match status" value="1"/>
</dbReference>
<evidence type="ECO:0000256" key="3">
    <source>
        <dbReference type="ARBA" id="ARBA00022801"/>
    </source>
</evidence>
<dbReference type="CDD" id="cd07333">
    <property type="entry name" value="M48C_bepA_like"/>
    <property type="match status" value="1"/>
</dbReference>
<dbReference type="RefSeq" id="WP_014797327.1">
    <property type="nucleotide sequence ID" value="NC_018018.1"/>
</dbReference>
<keyword evidence="2" id="KW-0479">Metal-binding</keyword>
<accession>I4AIT5</accession>
<dbReference type="Pfam" id="PF01435">
    <property type="entry name" value="Peptidase_M48"/>
    <property type="match status" value="1"/>
</dbReference>
<keyword evidence="5 6" id="KW-0482">Metalloprotease</keyword>
<dbReference type="HOGENOM" id="CLU_029002_5_2_10"/>
<keyword evidence="4 6" id="KW-0862">Zinc</keyword>
<keyword evidence="9" id="KW-1185">Reference proteome</keyword>
<evidence type="ECO:0000256" key="2">
    <source>
        <dbReference type="ARBA" id="ARBA00022723"/>
    </source>
</evidence>
<comment type="cofactor">
    <cofactor evidence="6">
        <name>Zn(2+)</name>
        <dbReference type="ChEBI" id="CHEBI:29105"/>
    </cofactor>
    <text evidence="6">Binds 1 zinc ion per subunit.</text>
</comment>
<dbReference type="AlphaFoldDB" id="I4AIT5"/>
<dbReference type="InterPro" id="IPR001915">
    <property type="entry name" value="Peptidase_M48"/>
</dbReference>
<dbReference type="eggNOG" id="COG4783">
    <property type="taxonomic scope" value="Bacteria"/>
</dbReference>
<evidence type="ECO:0000256" key="4">
    <source>
        <dbReference type="ARBA" id="ARBA00022833"/>
    </source>
</evidence>
<evidence type="ECO:0000256" key="6">
    <source>
        <dbReference type="RuleBase" id="RU003983"/>
    </source>
</evidence>
<dbReference type="GO" id="GO:0046872">
    <property type="term" value="F:metal ion binding"/>
    <property type="evidence" value="ECO:0007669"/>
    <property type="project" value="UniProtKB-KW"/>
</dbReference>
<dbReference type="PANTHER" id="PTHR22726:SF1">
    <property type="entry name" value="METALLOENDOPEPTIDASE OMA1, MITOCHONDRIAL"/>
    <property type="match status" value="1"/>
</dbReference>
<dbReference type="PANTHER" id="PTHR22726">
    <property type="entry name" value="METALLOENDOPEPTIDASE OMA1"/>
    <property type="match status" value="1"/>
</dbReference>
<dbReference type="GO" id="GO:0016020">
    <property type="term" value="C:membrane"/>
    <property type="evidence" value="ECO:0007669"/>
    <property type="project" value="TreeGrafter"/>
</dbReference>
<reference evidence="9" key="1">
    <citation type="submission" date="2012-06" db="EMBL/GenBank/DDBJ databases">
        <title>The complete genome of Flexibacter litoralis DSM 6794.</title>
        <authorList>
            <person name="Lucas S."/>
            <person name="Copeland A."/>
            <person name="Lapidus A."/>
            <person name="Glavina del Rio T."/>
            <person name="Dalin E."/>
            <person name="Tice H."/>
            <person name="Bruce D."/>
            <person name="Goodwin L."/>
            <person name="Pitluck S."/>
            <person name="Peters L."/>
            <person name="Ovchinnikova G."/>
            <person name="Lu M."/>
            <person name="Kyrpides N."/>
            <person name="Mavromatis K."/>
            <person name="Ivanova N."/>
            <person name="Brettin T."/>
            <person name="Detter J.C."/>
            <person name="Han C."/>
            <person name="Larimer F."/>
            <person name="Land M."/>
            <person name="Hauser L."/>
            <person name="Markowitz V."/>
            <person name="Cheng J.-F."/>
            <person name="Hugenholtz P."/>
            <person name="Woyke T."/>
            <person name="Wu D."/>
            <person name="Spring S."/>
            <person name="Lang E."/>
            <person name="Kopitz M."/>
            <person name="Brambilla E."/>
            <person name="Klenk H.-P."/>
            <person name="Eisen J.A."/>
        </authorList>
    </citation>
    <scope>NUCLEOTIDE SEQUENCE [LARGE SCALE GENOMIC DNA]</scope>
    <source>
        <strain evidence="9">ATCC 23117 / DSM 6794 / NBRC 15988 / NCIMB 1366 / Sio-4</strain>
    </source>
</reference>
<name>I4AIT5_BERLS</name>
<keyword evidence="1 6" id="KW-0645">Protease</keyword>
<dbReference type="Gene3D" id="3.30.2010.10">
    <property type="entry name" value="Metalloproteases ('zincins'), catalytic domain"/>
    <property type="match status" value="1"/>
</dbReference>
<dbReference type="GO" id="GO:0004222">
    <property type="term" value="F:metalloendopeptidase activity"/>
    <property type="evidence" value="ECO:0007669"/>
    <property type="project" value="InterPro"/>
</dbReference>
<evidence type="ECO:0000313" key="9">
    <source>
        <dbReference type="Proteomes" id="UP000006054"/>
    </source>
</evidence>
<evidence type="ECO:0000259" key="7">
    <source>
        <dbReference type="Pfam" id="PF01435"/>
    </source>
</evidence>
<sequence length="266" mass="29677" precursor="true">MTKFKSLFILPFLFSILLFLGACDSDGNINFFSIDEDLKIGQQVAAELEADSSVIILDEQEYDTAYMFIQSITEKVLASNDIRYRTEFPWQVKIIQDDETLNAFCAPGGYIYVYTGLIKYLDTEDQLAGVMGHEIAHADKRHVTDNMTKAYGYETLFSIFFGEDQGTIAGIAKNLVNLSYSRKSETEADEFSVKYLCDTEYQANGAAGFFQKIINEGQSSTPPEFLSTHPNPDNRVEAINNNAREEGCSISPSGNNYAAFKASLPN</sequence>
<dbReference type="OrthoDB" id="9810445at2"/>
<gene>
    <name evidence="8" type="ordered locus">Fleli_1443</name>
</gene>
<dbReference type="Proteomes" id="UP000006054">
    <property type="component" value="Chromosome"/>
</dbReference>
<dbReference type="GO" id="GO:0051603">
    <property type="term" value="P:proteolysis involved in protein catabolic process"/>
    <property type="evidence" value="ECO:0007669"/>
    <property type="project" value="TreeGrafter"/>
</dbReference>
<evidence type="ECO:0000256" key="5">
    <source>
        <dbReference type="ARBA" id="ARBA00023049"/>
    </source>
</evidence>
<evidence type="ECO:0000256" key="1">
    <source>
        <dbReference type="ARBA" id="ARBA00022670"/>
    </source>
</evidence>
<comment type="similarity">
    <text evidence="6">Belongs to the peptidase M48 family.</text>
</comment>
<feature type="domain" description="Peptidase M48" evidence="7">
    <location>
        <begin position="69"/>
        <end position="241"/>
    </location>
</feature>
<dbReference type="KEGG" id="fli:Fleli_1443"/>
<organism evidence="8 9">
    <name type="scientific">Bernardetia litoralis (strain ATCC 23117 / DSM 6794 / NBRC 15988 / NCIMB 1366 / Fx l1 / Sio-4)</name>
    <name type="common">Flexibacter litoralis</name>
    <dbReference type="NCBI Taxonomy" id="880071"/>
    <lineage>
        <taxon>Bacteria</taxon>
        <taxon>Pseudomonadati</taxon>
        <taxon>Bacteroidota</taxon>
        <taxon>Cytophagia</taxon>
        <taxon>Cytophagales</taxon>
        <taxon>Bernardetiaceae</taxon>
        <taxon>Bernardetia</taxon>
    </lineage>
</organism>